<comment type="caution">
    <text evidence="1">The sequence shown here is derived from an EMBL/GenBank/DDBJ whole genome shotgun (WGS) entry which is preliminary data.</text>
</comment>
<dbReference type="AlphaFoldDB" id="A0A9P9GJE4"/>
<organism evidence="1 2">
    <name type="scientific">Fusarium solani</name>
    <name type="common">Filamentous fungus</name>
    <dbReference type="NCBI Taxonomy" id="169388"/>
    <lineage>
        <taxon>Eukaryota</taxon>
        <taxon>Fungi</taxon>
        <taxon>Dikarya</taxon>
        <taxon>Ascomycota</taxon>
        <taxon>Pezizomycotina</taxon>
        <taxon>Sordariomycetes</taxon>
        <taxon>Hypocreomycetidae</taxon>
        <taxon>Hypocreales</taxon>
        <taxon>Nectriaceae</taxon>
        <taxon>Fusarium</taxon>
        <taxon>Fusarium solani species complex</taxon>
    </lineage>
</organism>
<gene>
    <name evidence="1" type="ORF">B0J15DRAFT_141613</name>
</gene>
<name>A0A9P9GJE4_FUSSL</name>
<sequence length="54" mass="5715">MQIQGIGGIGPLYSILTALFSYEKLIGCTVPVEVGKSLIFAIRLDFVVPTGSNS</sequence>
<evidence type="ECO:0000313" key="2">
    <source>
        <dbReference type="Proteomes" id="UP000736672"/>
    </source>
</evidence>
<dbReference type="Proteomes" id="UP000736672">
    <property type="component" value="Unassembled WGS sequence"/>
</dbReference>
<proteinExistence type="predicted"/>
<protein>
    <submittedName>
        <fullName evidence="1">Uncharacterized protein</fullName>
    </submittedName>
</protein>
<dbReference type="EMBL" id="JAGTJS010000021">
    <property type="protein sequence ID" value="KAH7239768.1"/>
    <property type="molecule type" value="Genomic_DNA"/>
</dbReference>
<evidence type="ECO:0000313" key="1">
    <source>
        <dbReference type="EMBL" id="KAH7239768.1"/>
    </source>
</evidence>
<accession>A0A9P9GJE4</accession>
<keyword evidence="2" id="KW-1185">Reference proteome</keyword>
<reference evidence="1" key="1">
    <citation type="journal article" date="2021" name="Nat. Commun.">
        <title>Genetic determinants of endophytism in the Arabidopsis root mycobiome.</title>
        <authorList>
            <person name="Mesny F."/>
            <person name="Miyauchi S."/>
            <person name="Thiergart T."/>
            <person name="Pickel B."/>
            <person name="Atanasova L."/>
            <person name="Karlsson M."/>
            <person name="Huettel B."/>
            <person name="Barry K.W."/>
            <person name="Haridas S."/>
            <person name="Chen C."/>
            <person name="Bauer D."/>
            <person name="Andreopoulos W."/>
            <person name="Pangilinan J."/>
            <person name="LaButti K."/>
            <person name="Riley R."/>
            <person name="Lipzen A."/>
            <person name="Clum A."/>
            <person name="Drula E."/>
            <person name="Henrissat B."/>
            <person name="Kohler A."/>
            <person name="Grigoriev I.V."/>
            <person name="Martin F.M."/>
            <person name="Hacquard S."/>
        </authorList>
    </citation>
    <scope>NUCLEOTIDE SEQUENCE</scope>
    <source>
        <strain evidence="1">FSSC 5 MPI-SDFR-AT-0091</strain>
    </source>
</reference>
<dbReference type="OrthoDB" id="10029326at2759"/>